<dbReference type="SUPFAM" id="SSF88697">
    <property type="entry name" value="PUA domain-like"/>
    <property type="match status" value="1"/>
</dbReference>
<dbReference type="FunFam" id="3.10.590.10:FF:000003">
    <property type="entry name" value="Thymocyte nuclear protein 1"/>
    <property type="match status" value="1"/>
</dbReference>
<organism evidence="2 3">
    <name type="scientific">Sulfuriroseicoccus oceanibius</name>
    <dbReference type="NCBI Taxonomy" id="2707525"/>
    <lineage>
        <taxon>Bacteria</taxon>
        <taxon>Pseudomonadati</taxon>
        <taxon>Verrucomicrobiota</taxon>
        <taxon>Verrucomicrobiia</taxon>
        <taxon>Verrucomicrobiales</taxon>
        <taxon>Verrucomicrobiaceae</taxon>
        <taxon>Sulfuriroseicoccus</taxon>
    </lineage>
</organism>
<dbReference type="InterPro" id="IPR015947">
    <property type="entry name" value="PUA-like_sf"/>
</dbReference>
<dbReference type="InterPro" id="IPR047197">
    <property type="entry name" value="THYN1-like_EVE"/>
</dbReference>
<dbReference type="AlphaFoldDB" id="A0A6B3LE64"/>
<dbReference type="CDD" id="cd21133">
    <property type="entry name" value="EVE"/>
    <property type="match status" value="1"/>
</dbReference>
<evidence type="ECO:0000313" key="3">
    <source>
        <dbReference type="Proteomes" id="UP000475117"/>
    </source>
</evidence>
<keyword evidence="1" id="KW-0597">Phosphoprotein</keyword>
<dbReference type="InterPro" id="IPR052181">
    <property type="entry name" value="5hmC_binding"/>
</dbReference>
<dbReference type="Gene3D" id="3.10.590.10">
    <property type="entry name" value="ph1033 like domains"/>
    <property type="match status" value="1"/>
</dbReference>
<dbReference type="Proteomes" id="UP000475117">
    <property type="component" value="Chromosome"/>
</dbReference>
<dbReference type="RefSeq" id="WP_164365026.1">
    <property type="nucleotide sequence ID" value="NZ_CP066776.1"/>
</dbReference>
<dbReference type="EMBL" id="CP066776">
    <property type="protein sequence ID" value="QQL45699.1"/>
    <property type="molecule type" value="Genomic_DNA"/>
</dbReference>
<dbReference type="Pfam" id="PF01878">
    <property type="entry name" value="EVE"/>
    <property type="match status" value="1"/>
</dbReference>
<dbReference type="KEGG" id="soa:G3M56_003670"/>
<accession>A0A6B3LE64</accession>
<sequence>MKYWLMKSEPDVFSFDDLKACKNQTEPWDGIRNYQARNFMRDEMKVGDLVLFYHSNTKPPGVAGIARIVKEAYPDHTSWDPKSKYFDEKSSADNPRWLMVDVQWVAEFPNYVSLDDLKADSEEGGPLDGLLVTRRGSRLSITPVEEKHFLRICELGGIDAASL</sequence>
<gene>
    <name evidence="2" type="ORF">G3M56_003670</name>
</gene>
<name>A0A6B3LE64_9BACT</name>
<keyword evidence="3" id="KW-1185">Reference proteome</keyword>
<reference evidence="2 3" key="1">
    <citation type="submission" date="2020-12" db="EMBL/GenBank/DDBJ databases">
        <title>Sulforoseuscoccus oceanibium gen. nov., sp. nov., a representative of the phylum Verrucomicrobia with special cytoplasmic membrane, and proposal of Sulforoseuscoccusaceae fam. nov.</title>
        <authorList>
            <person name="Xi F."/>
        </authorList>
    </citation>
    <scope>NUCLEOTIDE SEQUENCE [LARGE SCALE GENOMIC DNA]</scope>
    <source>
        <strain evidence="2 3">T37</strain>
    </source>
</reference>
<dbReference type="PANTHER" id="PTHR14087">
    <property type="entry name" value="THYMOCYTE NUCLEAR PROTEIN 1"/>
    <property type="match status" value="1"/>
</dbReference>
<proteinExistence type="predicted"/>
<evidence type="ECO:0000313" key="2">
    <source>
        <dbReference type="EMBL" id="QQL45699.1"/>
    </source>
</evidence>
<dbReference type="PANTHER" id="PTHR14087:SF7">
    <property type="entry name" value="THYMOCYTE NUCLEAR PROTEIN 1"/>
    <property type="match status" value="1"/>
</dbReference>
<evidence type="ECO:0000256" key="1">
    <source>
        <dbReference type="ARBA" id="ARBA00022553"/>
    </source>
</evidence>
<dbReference type="InterPro" id="IPR002740">
    <property type="entry name" value="EVE_domain"/>
</dbReference>
<protein>
    <submittedName>
        <fullName evidence="2">EVE domain-containing protein</fullName>
    </submittedName>
</protein>